<dbReference type="InterPro" id="IPR050292">
    <property type="entry name" value="Glutamine_Synthetase"/>
</dbReference>
<name>A0A180G7U0_PUCT1</name>
<gene>
    <name evidence="2" type="ORF">PTTG_28924</name>
</gene>
<accession>A0A180G7U0</accession>
<dbReference type="EnsemblFungi" id="PTTG_28924-t43_1">
    <property type="protein sequence ID" value="PTTG_28924-t43_1-p1"/>
    <property type="gene ID" value="PTTG_28924"/>
</dbReference>
<dbReference type="PANTHER" id="PTHR20852">
    <property type="entry name" value="GLUTAMINE SYNTHETASE"/>
    <property type="match status" value="1"/>
</dbReference>
<dbReference type="VEuPathDB" id="FungiDB:PTTG_28924"/>
<dbReference type="GO" id="GO:0006542">
    <property type="term" value="P:glutamine biosynthetic process"/>
    <property type="evidence" value="ECO:0007669"/>
    <property type="project" value="InterPro"/>
</dbReference>
<evidence type="ECO:0000256" key="1">
    <source>
        <dbReference type="ARBA" id="ARBA00030668"/>
    </source>
</evidence>
<dbReference type="EMBL" id="ADAS02000155">
    <property type="protein sequence ID" value="OAV88765.1"/>
    <property type="molecule type" value="Genomic_DNA"/>
</dbReference>
<evidence type="ECO:0000313" key="4">
    <source>
        <dbReference type="Proteomes" id="UP000005240"/>
    </source>
</evidence>
<proteinExistence type="predicted"/>
<dbReference type="OrthoDB" id="1936100at2759"/>
<reference evidence="3" key="4">
    <citation type="submission" date="2025-05" db="UniProtKB">
        <authorList>
            <consortium name="EnsemblFungi"/>
        </authorList>
    </citation>
    <scope>IDENTIFICATION</scope>
    <source>
        <strain evidence="3">isolate 1-1 / race 1 (BBBD)</strain>
    </source>
</reference>
<evidence type="ECO:0000313" key="3">
    <source>
        <dbReference type="EnsemblFungi" id="PTTG_28924-t43_1-p1"/>
    </source>
</evidence>
<dbReference type="AlphaFoldDB" id="A0A180G7U0"/>
<organism evidence="2">
    <name type="scientific">Puccinia triticina (isolate 1-1 / race 1 (BBBD))</name>
    <name type="common">Brown leaf rust fungus</name>
    <dbReference type="NCBI Taxonomy" id="630390"/>
    <lineage>
        <taxon>Eukaryota</taxon>
        <taxon>Fungi</taxon>
        <taxon>Dikarya</taxon>
        <taxon>Basidiomycota</taxon>
        <taxon>Pucciniomycotina</taxon>
        <taxon>Pucciniomycetes</taxon>
        <taxon>Pucciniales</taxon>
        <taxon>Pucciniaceae</taxon>
        <taxon>Puccinia</taxon>
    </lineage>
</organism>
<dbReference type="Proteomes" id="UP000005240">
    <property type="component" value="Unassembled WGS sequence"/>
</dbReference>
<dbReference type="InterPro" id="IPR036651">
    <property type="entry name" value="Gln_synt_N_sf"/>
</dbReference>
<evidence type="ECO:0000313" key="2">
    <source>
        <dbReference type="EMBL" id="OAV88765.1"/>
    </source>
</evidence>
<reference evidence="2" key="1">
    <citation type="submission" date="2009-11" db="EMBL/GenBank/DDBJ databases">
        <authorList>
            <consortium name="The Broad Institute Genome Sequencing Platform"/>
            <person name="Ward D."/>
            <person name="Feldgarden M."/>
            <person name="Earl A."/>
            <person name="Young S.K."/>
            <person name="Zeng Q."/>
            <person name="Koehrsen M."/>
            <person name="Alvarado L."/>
            <person name="Berlin A."/>
            <person name="Bochicchio J."/>
            <person name="Borenstein D."/>
            <person name="Chapman S.B."/>
            <person name="Chen Z."/>
            <person name="Engels R."/>
            <person name="Freedman E."/>
            <person name="Gellesch M."/>
            <person name="Goldberg J."/>
            <person name="Griggs A."/>
            <person name="Gujja S."/>
            <person name="Heilman E."/>
            <person name="Heiman D."/>
            <person name="Hepburn T."/>
            <person name="Howarth C."/>
            <person name="Jen D."/>
            <person name="Larson L."/>
            <person name="Lewis B."/>
            <person name="Mehta T."/>
            <person name="Park D."/>
            <person name="Pearson M."/>
            <person name="Roberts A."/>
            <person name="Saif S."/>
            <person name="Shea T."/>
            <person name="Shenoy N."/>
            <person name="Sisk P."/>
            <person name="Stolte C."/>
            <person name="Sykes S."/>
            <person name="Thomson T."/>
            <person name="Walk T."/>
            <person name="White J."/>
            <person name="Yandava C."/>
            <person name="Izard J."/>
            <person name="Baranova O.V."/>
            <person name="Blanton J.M."/>
            <person name="Tanner A.C."/>
            <person name="Dewhirst F.E."/>
            <person name="Haas B."/>
            <person name="Nusbaum C."/>
            <person name="Birren B."/>
        </authorList>
    </citation>
    <scope>NUCLEOTIDE SEQUENCE [LARGE SCALE GENOMIC DNA]</scope>
    <source>
        <strain evidence="2">1-1 BBBD Race 1</strain>
    </source>
</reference>
<dbReference type="GO" id="GO:0005737">
    <property type="term" value="C:cytoplasm"/>
    <property type="evidence" value="ECO:0007669"/>
    <property type="project" value="TreeGrafter"/>
</dbReference>
<dbReference type="STRING" id="630390.A0A180G7U0"/>
<dbReference type="PANTHER" id="PTHR20852:SF57">
    <property type="entry name" value="GLUTAMINE SYNTHETASE 2 CYTOPLASMIC"/>
    <property type="match status" value="1"/>
</dbReference>
<dbReference type="GO" id="GO:0004356">
    <property type="term" value="F:glutamine synthetase activity"/>
    <property type="evidence" value="ECO:0007669"/>
    <property type="project" value="InterPro"/>
</dbReference>
<keyword evidence="4" id="KW-1185">Reference proteome</keyword>
<sequence>MVFNPLKLAIANSPRRLALNRFNLIINNDKNFPAGPGTHRWTIMSKMSSRMAPPPKSGPTKKTVLSELRKVSGKCNWLSDDVSQYAVEPVYNRKKTGTMDLPASGQVTVADCKECNFEGLSTAQALGTDSDGFLRSANVFEDPFRRGKNVLVLVECYNSDRKPLIGNCNKITSDPDPQQPSRKLARLDQNPDPAALKATTISCIEHASKQEQEHPIFPSCN</sequence>
<dbReference type="SUPFAM" id="SSF54368">
    <property type="entry name" value="Glutamine synthetase, N-terminal domain"/>
    <property type="match status" value="1"/>
</dbReference>
<reference evidence="3 4" key="3">
    <citation type="journal article" date="2017" name="G3 (Bethesda)">
        <title>Comparative analysis highlights variable genome content of wheat rusts and divergence of the mating loci.</title>
        <authorList>
            <person name="Cuomo C.A."/>
            <person name="Bakkeren G."/>
            <person name="Khalil H.B."/>
            <person name="Panwar V."/>
            <person name="Joly D."/>
            <person name="Linning R."/>
            <person name="Sakthikumar S."/>
            <person name="Song X."/>
            <person name="Adiconis X."/>
            <person name="Fan L."/>
            <person name="Goldberg J.M."/>
            <person name="Levin J.Z."/>
            <person name="Young S."/>
            <person name="Zeng Q."/>
            <person name="Anikster Y."/>
            <person name="Bruce M."/>
            <person name="Wang M."/>
            <person name="Yin C."/>
            <person name="McCallum B."/>
            <person name="Szabo L.J."/>
            <person name="Hulbert S."/>
            <person name="Chen X."/>
            <person name="Fellers J.P."/>
        </authorList>
    </citation>
    <scope>NUCLEOTIDE SEQUENCE</scope>
    <source>
        <strain evidence="4">Isolate 1-1 / race 1 (BBBD)</strain>
        <strain evidence="3">isolate 1-1 / race 1 (BBBD)</strain>
    </source>
</reference>
<reference evidence="2" key="2">
    <citation type="submission" date="2016-05" db="EMBL/GenBank/DDBJ databases">
        <title>Comparative analysis highlights variable genome content of wheat rusts and divergence of the mating loci.</title>
        <authorList>
            <person name="Cuomo C.A."/>
            <person name="Bakkeren G."/>
            <person name="Szabo L."/>
            <person name="Khalil H."/>
            <person name="Joly D."/>
            <person name="Goldberg J."/>
            <person name="Young S."/>
            <person name="Zeng Q."/>
            <person name="Fellers J."/>
        </authorList>
    </citation>
    <scope>NUCLEOTIDE SEQUENCE [LARGE SCALE GENOMIC DNA]</scope>
    <source>
        <strain evidence="2">1-1 BBBD Race 1</strain>
    </source>
</reference>
<protein>
    <recommendedName>
        <fullName evidence="1">Glutamate--ammonia ligase</fullName>
    </recommendedName>
</protein>
<dbReference type="Gene3D" id="3.10.20.70">
    <property type="entry name" value="Glutamine synthetase, N-terminal domain"/>
    <property type="match status" value="1"/>
</dbReference>